<dbReference type="InterPro" id="IPR003736">
    <property type="entry name" value="PAAI_dom"/>
</dbReference>
<evidence type="ECO:0000313" key="5">
    <source>
        <dbReference type="Proteomes" id="UP000471120"/>
    </source>
</evidence>
<gene>
    <name evidence="4" type="ORF">DW322_15325</name>
</gene>
<sequence length="145" mass="15009">MSTKPTPTFHEFLDGSAPPPPAAALLGWTLRALDPEAGTIEVGFSVDTRFTNPAGQIQGGFLAAMLDDTVGPALLATLGPGQWAPTVSLHVQYLSPASPGNFVGRGRIVRKGGTIAFLTGELDDADGITVAVAQATARIRTPRSD</sequence>
<dbReference type="SUPFAM" id="SSF54637">
    <property type="entry name" value="Thioesterase/thiol ester dehydrase-isomerase"/>
    <property type="match status" value="1"/>
</dbReference>
<dbReference type="PANTHER" id="PTHR21660:SF1">
    <property type="entry name" value="ACYL-COENZYME A THIOESTERASE 13"/>
    <property type="match status" value="1"/>
</dbReference>
<organism evidence="4 5">
    <name type="scientific">Rhodococcus rhodnii</name>
    <dbReference type="NCBI Taxonomy" id="38312"/>
    <lineage>
        <taxon>Bacteria</taxon>
        <taxon>Bacillati</taxon>
        <taxon>Actinomycetota</taxon>
        <taxon>Actinomycetes</taxon>
        <taxon>Mycobacteriales</taxon>
        <taxon>Nocardiaceae</taxon>
        <taxon>Rhodococcus</taxon>
    </lineage>
</organism>
<evidence type="ECO:0000256" key="2">
    <source>
        <dbReference type="ARBA" id="ARBA00022801"/>
    </source>
</evidence>
<dbReference type="GO" id="GO:0047617">
    <property type="term" value="F:fatty acyl-CoA hydrolase activity"/>
    <property type="evidence" value="ECO:0007669"/>
    <property type="project" value="InterPro"/>
</dbReference>
<dbReference type="PANTHER" id="PTHR21660">
    <property type="entry name" value="THIOESTERASE SUPERFAMILY MEMBER-RELATED"/>
    <property type="match status" value="1"/>
</dbReference>
<dbReference type="RefSeq" id="WP_010836157.1">
    <property type="nucleotide sequence ID" value="NZ_QRCM01000001.1"/>
</dbReference>
<dbReference type="EMBL" id="QRCM01000001">
    <property type="protein sequence ID" value="TXG91328.1"/>
    <property type="molecule type" value="Genomic_DNA"/>
</dbReference>
<protein>
    <submittedName>
        <fullName evidence="4">PaaI family thioesterase</fullName>
    </submittedName>
</protein>
<evidence type="ECO:0000259" key="3">
    <source>
        <dbReference type="Pfam" id="PF03061"/>
    </source>
</evidence>
<name>A0A6P2CK32_9NOCA</name>
<keyword evidence="2" id="KW-0378">Hydrolase</keyword>
<accession>A0A6P2CK32</accession>
<comment type="caution">
    <text evidence="4">The sequence shown here is derived from an EMBL/GenBank/DDBJ whole genome shotgun (WGS) entry which is preliminary data.</text>
</comment>
<evidence type="ECO:0000313" key="4">
    <source>
        <dbReference type="EMBL" id="TXG91328.1"/>
    </source>
</evidence>
<feature type="domain" description="Thioesterase" evidence="3">
    <location>
        <begin position="59"/>
        <end position="130"/>
    </location>
</feature>
<dbReference type="NCBIfam" id="TIGR00369">
    <property type="entry name" value="unchar_dom_1"/>
    <property type="match status" value="1"/>
</dbReference>
<dbReference type="InterPro" id="IPR029069">
    <property type="entry name" value="HotDog_dom_sf"/>
</dbReference>
<evidence type="ECO:0000256" key="1">
    <source>
        <dbReference type="ARBA" id="ARBA00008324"/>
    </source>
</evidence>
<dbReference type="Pfam" id="PF03061">
    <property type="entry name" value="4HBT"/>
    <property type="match status" value="1"/>
</dbReference>
<dbReference type="InterPro" id="IPR006683">
    <property type="entry name" value="Thioestr_dom"/>
</dbReference>
<dbReference type="Gene3D" id="3.10.129.10">
    <property type="entry name" value="Hotdog Thioesterase"/>
    <property type="match status" value="1"/>
</dbReference>
<proteinExistence type="inferred from homology"/>
<dbReference type="CDD" id="cd03443">
    <property type="entry name" value="PaaI_thioesterase"/>
    <property type="match status" value="1"/>
</dbReference>
<reference evidence="4 5" key="1">
    <citation type="submission" date="2018-07" db="EMBL/GenBank/DDBJ databases">
        <title>Genome sequence of Rhodococcus rhodnii ATCC 35071 from Rhodnius prolixus.</title>
        <authorList>
            <person name="Patel V."/>
            <person name="Vogel K.J."/>
        </authorList>
    </citation>
    <scope>NUCLEOTIDE SEQUENCE [LARGE SCALE GENOMIC DNA]</scope>
    <source>
        <strain evidence="4 5">ATCC 35071</strain>
    </source>
</reference>
<dbReference type="Proteomes" id="UP000471120">
    <property type="component" value="Unassembled WGS sequence"/>
</dbReference>
<comment type="similarity">
    <text evidence="1">Belongs to the thioesterase PaaI family.</text>
</comment>
<dbReference type="InterPro" id="IPR039298">
    <property type="entry name" value="ACOT13"/>
</dbReference>
<dbReference type="AlphaFoldDB" id="A0A6P2CK32"/>